<feature type="domain" description="pPIWI-RE module N-terminal" evidence="3">
    <location>
        <begin position="12"/>
        <end position="426"/>
    </location>
</feature>
<dbReference type="RefSeq" id="WP_344287571.1">
    <property type="nucleotide sequence ID" value="NZ_BAAAPF010000006.1"/>
</dbReference>
<reference evidence="5 6" key="1">
    <citation type="journal article" date="2019" name="Int. J. Syst. Evol. Microbiol.">
        <title>The Global Catalogue of Microorganisms (GCM) 10K type strain sequencing project: providing services to taxonomists for standard genome sequencing and annotation.</title>
        <authorList>
            <consortium name="The Broad Institute Genomics Platform"/>
            <consortium name="The Broad Institute Genome Sequencing Center for Infectious Disease"/>
            <person name="Wu L."/>
            <person name="Ma J."/>
        </authorList>
    </citation>
    <scope>NUCLEOTIDE SEQUENCE [LARGE SCALE GENOMIC DNA]</scope>
    <source>
        <strain evidence="5 6">JCM 15481</strain>
    </source>
</reference>
<feature type="compositionally biased region" description="Low complexity" evidence="1">
    <location>
        <begin position="712"/>
        <end position="731"/>
    </location>
</feature>
<dbReference type="InterPro" id="IPR024996">
    <property type="entry name" value="RNaseH_pPIWI_RE"/>
</dbReference>
<dbReference type="InterPro" id="IPR040496">
    <property type="entry name" value="MID_pPIWI_RE"/>
</dbReference>
<feature type="region of interest" description="Disordered" evidence="1">
    <location>
        <begin position="377"/>
        <end position="406"/>
    </location>
</feature>
<feature type="region of interest" description="Disordered" evidence="1">
    <location>
        <begin position="839"/>
        <end position="881"/>
    </location>
</feature>
<feature type="domain" description="pPIWI-RE RNaseH" evidence="2">
    <location>
        <begin position="639"/>
        <end position="956"/>
    </location>
</feature>
<organism evidence="5 6">
    <name type="scientific">Streptomyces synnematoformans</name>
    <dbReference type="NCBI Taxonomy" id="415721"/>
    <lineage>
        <taxon>Bacteria</taxon>
        <taxon>Bacillati</taxon>
        <taxon>Actinomycetota</taxon>
        <taxon>Actinomycetes</taxon>
        <taxon>Kitasatosporales</taxon>
        <taxon>Streptomycetaceae</taxon>
        <taxon>Streptomyces</taxon>
    </lineage>
</organism>
<feature type="region of interest" description="Disordered" evidence="1">
    <location>
        <begin position="957"/>
        <end position="994"/>
    </location>
</feature>
<dbReference type="Pfam" id="PF13032">
    <property type="entry name" value="RNaseH_pPIWI_RE"/>
    <property type="match status" value="1"/>
</dbReference>
<dbReference type="Proteomes" id="UP001500443">
    <property type="component" value="Unassembled WGS sequence"/>
</dbReference>
<evidence type="ECO:0000259" key="4">
    <source>
        <dbReference type="Pfam" id="PF18157"/>
    </source>
</evidence>
<evidence type="ECO:0000313" key="5">
    <source>
        <dbReference type="EMBL" id="GAA2109586.1"/>
    </source>
</evidence>
<keyword evidence="6" id="KW-1185">Reference proteome</keyword>
<evidence type="ECO:0000259" key="3">
    <source>
        <dbReference type="Pfam" id="PF13111"/>
    </source>
</evidence>
<feature type="domain" description="Prokaryotic pPIWI-RE MID" evidence="4">
    <location>
        <begin position="490"/>
        <end position="626"/>
    </location>
</feature>
<evidence type="ECO:0000256" key="1">
    <source>
        <dbReference type="SAM" id="MobiDB-lite"/>
    </source>
</evidence>
<evidence type="ECO:0008006" key="7">
    <source>
        <dbReference type="Google" id="ProtNLM"/>
    </source>
</evidence>
<gene>
    <name evidence="5" type="ORF">GCM10009802_06050</name>
</gene>
<comment type="caution">
    <text evidence="5">The sequence shown here is derived from an EMBL/GenBank/DDBJ whole genome shotgun (WGS) entry which is preliminary data.</text>
</comment>
<proteinExistence type="predicted"/>
<sequence>MPVNYRSVRAAAWLPTSADSSYTAPYRILPFPEEWHAPLLELCNTGRHESAEPYRTVPTWRMDQVLQALAPDILVRPRTHPRPAGGQDFWLCVPAELPDPLPAPAFRSLLNVWLRDLRPEPEHAAVRRRAEAALAENVPRWETRDLELVRCPATDGGTAAPQAHQYQLTSDWLARRVLALGPYDYGAGQLAFRAAPRGPRDQGAELISEPVPYEEDGRTSYFSMVLNITVQTVPFEPLPRFHLHTHVRRWATRIHAGTGRLWLPRRRMATVFLRPRVPWLPGAPASDRFAVARLGWAGRGVDWDGRGPASMLRSMSITESFPDAAGILQAPVEWLTDDMRAAVVHSTAMGSHGVGPGWMSDQRSRIVHWAEQALPEQLRPLPELRRSDKAPPTPANARPGSVKPAEKQAVALREATERRAAAAYALRSLDTSMEHGDLPVLRARLLWQTEAMRRAAIAALAEHLGLKGDGQAPPEREFEAAAPGRAAMLEWQTPELVVRLRCLKLGGSLGDDLPLPDGTRPGRAAVTAAAAVRRAETAAFLRADGGEGPPSLALVEIDRRQDFTTPGHDPKFALRLGCADAGVLTQFMVVPKKAHGHNSQKNVGHRALKAWDDGLRQLGVRVHPEHSLGGLVPPGLGFAAVWRVQKNRGTKTHWPAYEPVAVRVVPEPSGDGLARVEGWDRDADGGAGAWVPYPRLLLRLTRLAEVPKAAVPAGRTGPEAAEAAPEAAGRRPSWQQDREVQRRRTEEWLQEVLASLRGTPTLLLAHAQNFRSHWTWLQDGRTIRDKLRTGLAPARRLPPDLRLVRVRTARGRETAQWWGVHPKGGPNGVPAGMWCAGPVAGSDESSGPAGGDRVFWSTTPKPPQGRTSSVEGDKLTPRPLRAGKRKGELTIDTGVAAWNPALVELAVLGCHPGDGDNPEALALAVHQLRQAPDYPPALSLPLPLHLAERAQEYVLPTLADEGESEQPEDADVIPASDADPDGEAAGALEPESEE</sequence>
<dbReference type="Pfam" id="PF13111">
    <property type="entry name" value="pPIWI_RE_X"/>
    <property type="match status" value="1"/>
</dbReference>
<name>A0ABN2XEB9_9ACTN</name>
<evidence type="ECO:0000259" key="2">
    <source>
        <dbReference type="Pfam" id="PF13032"/>
    </source>
</evidence>
<dbReference type="EMBL" id="BAAAPF010000006">
    <property type="protein sequence ID" value="GAA2109586.1"/>
    <property type="molecule type" value="Genomic_DNA"/>
</dbReference>
<feature type="compositionally biased region" description="Acidic residues" evidence="1">
    <location>
        <begin position="960"/>
        <end position="971"/>
    </location>
</feature>
<protein>
    <recommendedName>
        <fullName evidence="7">DUF3893 domain-containing protein</fullName>
    </recommendedName>
</protein>
<dbReference type="InterPro" id="IPR025085">
    <property type="entry name" value="pPIWI_RE_X"/>
</dbReference>
<dbReference type="Pfam" id="PF18157">
    <property type="entry name" value="MID_pPIWI_RE"/>
    <property type="match status" value="1"/>
</dbReference>
<evidence type="ECO:0000313" key="6">
    <source>
        <dbReference type="Proteomes" id="UP001500443"/>
    </source>
</evidence>
<feature type="region of interest" description="Disordered" evidence="1">
    <location>
        <begin position="711"/>
        <end position="739"/>
    </location>
</feature>
<accession>A0ABN2XEB9</accession>